<dbReference type="Pfam" id="PF25597">
    <property type="entry name" value="SH3_retrovirus"/>
    <property type="match status" value="1"/>
</dbReference>
<dbReference type="SUPFAM" id="SSF56672">
    <property type="entry name" value="DNA/RNA polymerases"/>
    <property type="match status" value="1"/>
</dbReference>
<dbReference type="InterPro" id="IPR043502">
    <property type="entry name" value="DNA/RNA_pol_sf"/>
</dbReference>
<dbReference type="GO" id="GO:0003676">
    <property type="term" value="F:nucleic acid binding"/>
    <property type="evidence" value="ECO:0007669"/>
    <property type="project" value="InterPro"/>
</dbReference>
<dbReference type="GO" id="GO:0015074">
    <property type="term" value="P:DNA integration"/>
    <property type="evidence" value="ECO:0007669"/>
    <property type="project" value="InterPro"/>
</dbReference>
<organism evidence="3 4">
    <name type="scientific">Paspalum notatum var. saurae</name>
    <dbReference type="NCBI Taxonomy" id="547442"/>
    <lineage>
        <taxon>Eukaryota</taxon>
        <taxon>Viridiplantae</taxon>
        <taxon>Streptophyta</taxon>
        <taxon>Embryophyta</taxon>
        <taxon>Tracheophyta</taxon>
        <taxon>Spermatophyta</taxon>
        <taxon>Magnoliopsida</taxon>
        <taxon>Liliopsida</taxon>
        <taxon>Poales</taxon>
        <taxon>Poaceae</taxon>
        <taxon>PACMAD clade</taxon>
        <taxon>Panicoideae</taxon>
        <taxon>Andropogonodae</taxon>
        <taxon>Paspaleae</taxon>
        <taxon>Paspalinae</taxon>
        <taxon>Paspalum</taxon>
    </lineage>
</organism>
<dbReference type="PANTHER" id="PTHR11439:SF461">
    <property type="entry name" value="OS10G0432200 PROTEIN"/>
    <property type="match status" value="1"/>
</dbReference>
<dbReference type="Gene3D" id="3.30.420.10">
    <property type="entry name" value="Ribonuclease H-like superfamily/Ribonuclease H"/>
    <property type="match status" value="1"/>
</dbReference>
<proteinExistence type="predicted"/>
<keyword evidence="4" id="KW-1185">Reference proteome</keyword>
<dbReference type="PROSITE" id="PS50994">
    <property type="entry name" value="INTEGRASE"/>
    <property type="match status" value="1"/>
</dbReference>
<accession>A0AAQ3WHH1</accession>
<dbReference type="CDD" id="cd09272">
    <property type="entry name" value="RNase_HI_RT_Ty1"/>
    <property type="match status" value="1"/>
</dbReference>
<feature type="compositionally biased region" description="Low complexity" evidence="1">
    <location>
        <begin position="165"/>
        <end position="179"/>
    </location>
</feature>
<dbReference type="Pfam" id="PF07727">
    <property type="entry name" value="RVT_2"/>
    <property type="match status" value="1"/>
</dbReference>
<dbReference type="InterPro" id="IPR036397">
    <property type="entry name" value="RNaseH_sf"/>
</dbReference>
<dbReference type="PANTHER" id="PTHR11439">
    <property type="entry name" value="GAG-POL-RELATED RETROTRANSPOSON"/>
    <property type="match status" value="1"/>
</dbReference>
<evidence type="ECO:0000256" key="1">
    <source>
        <dbReference type="SAM" id="MobiDB-lite"/>
    </source>
</evidence>
<dbReference type="EMBL" id="CP144747">
    <property type="protein sequence ID" value="WVZ62061.1"/>
    <property type="molecule type" value="Genomic_DNA"/>
</dbReference>
<reference evidence="3 4" key="1">
    <citation type="submission" date="2024-02" db="EMBL/GenBank/DDBJ databases">
        <title>High-quality chromosome-scale genome assembly of Pensacola bahiagrass (Paspalum notatum Flugge var. saurae).</title>
        <authorList>
            <person name="Vega J.M."/>
            <person name="Podio M."/>
            <person name="Orjuela J."/>
            <person name="Siena L.A."/>
            <person name="Pessino S.C."/>
            <person name="Combes M.C."/>
            <person name="Mariac C."/>
            <person name="Albertini E."/>
            <person name="Pupilli F."/>
            <person name="Ortiz J.P.A."/>
            <person name="Leblanc O."/>
        </authorList>
    </citation>
    <scope>NUCLEOTIDE SEQUENCE [LARGE SCALE GENOMIC DNA]</scope>
    <source>
        <strain evidence="3">R1</strain>
        <tissue evidence="3">Leaf</tissue>
    </source>
</reference>
<dbReference type="SUPFAM" id="SSF53098">
    <property type="entry name" value="Ribonuclease H-like"/>
    <property type="match status" value="1"/>
</dbReference>
<dbReference type="Proteomes" id="UP001341281">
    <property type="component" value="Chromosome 03"/>
</dbReference>
<feature type="region of interest" description="Disordered" evidence="1">
    <location>
        <begin position="165"/>
        <end position="188"/>
    </location>
</feature>
<evidence type="ECO:0000313" key="4">
    <source>
        <dbReference type="Proteomes" id="UP001341281"/>
    </source>
</evidence>
<gene>
    <name evidence="3" type="ORF">U9M48_011849</name>
</gene>
<evidence type="ECO:0000259" key="2">
    <source>
        <dbReference type="PROSITE" id="PS50994"/>
    </source>
</evidence>
<feature type="domain" description="Integrase catalytic" evidence="2">
    <location>
        <begin position="1"/>
        <end position="107"/>
    </location>
</feature>
<evidence type="ECO:0000313" key="3">
    <source>
        <dbReference type="EMBL" id="WVZ62061.1"/>
    </source>
</evidence>
<dbReference type="InterPro" id="IPR057670">
    <property type="entry name" value="SH3_retrovirus"/>
</dbReference>
<dbReference type="InterPro" id="IPR012337">
    <property type="entry name" value="RNaseH-like_sf"/>
</dbReference>
<sequence length="685" mass="77596">MVRTHFDTSIRVFRADCSEYLFDALRRVLSAQGTLAQFSCPGAHAQNGVAERKHRHLLETARALMLASSVPPHFWAEAVSTATYLINIQPSSALCGTAPDYSDLRLFSCVCYVLLAPRERTKLTAKSVECIFLGYSAEHKGYRCWDPVGRRMRISRDVVFDESRPFYPQSSSESSSLPPDYTTKPPMSQVYTRRSTSSIDLVGSLIGMVLAVLHAKVLPAQPLSYRDAILHPEWQLAMAEEIRLPLIFVLSPWVYKVKTRSDGSLERYKARLVARGFQQEHGRDYDETFAPYMTTNFLAVASVREWSISHFDVKNAFLNGELREEVYMQPPPGYSVPEGMVCRLRRSLYGLKQAPRAWFQRFASVITAAGFSASAHDPALFVHTSSRGRTLLLLYVDDMIITGDDPQFIAFVKARLSEQFLMSDLGSLRYFLGIEISSTPEGIYLSQEKYIQSLLDRASLTDHKTEETPMELNLHLSATDGELLDDPTRYRHIVGSLVYLGVTRPDISYSVHIQSTPTQLHYSHLLRVLRYLRGTMSRRLFFPRSSSLQMLLGLKQKAVSRSSAETELRAMALVTAEVTWLRWLLADFDVSVSLPTPCIARDPVKHELTKHIGVDAYYTRAQVQDDVITLRYVPSELQLADFLTKAQTRDQHQFYLSKLRSLSELWTRGLGVRLPIPATIAPQLM</sequence>
<protein>
    <recommendedName>
        <fullName evidence="2">Integrase catalytic domain-containing protein</fullName>
    </recommendedName>
</protein>
<dbReference type="InterPro" id="IPR013103">
    <property type="entry name" value="RVT_2"/>
</dbReference>
<name>A0AAQ3WHH1_PASNO</name>
<dbReference type="InterPro" id="IPR001584">
    <property type="entry name" value="Integrase_cat-core"/>
</dbReference>
<dbReference type="AlphaFoldDB" id="A0AAQ3WHH1"/>